<evidence type="ECO:0000256" key="1">
    <source>
        <dbReference type="SAM" id="MobiDB-lite"/>
    </source>
</evidence>
<feature type="region of interest" description="Disordered" evidence="1">
    <location>
        <begin position="490"/>
        <end position="543"/>
    </location>
</feature>
<dbReference type="AlphaFoldDB" id="A0A9K3D0L4"/>
<sequence length="609" mass="64311">MAAQVASGSVYCVFAGSGGHAVTLALESGRQTTIGSGDVYVSVAMHLSQGPNSDAAAAKVSRKMPPSLLENPLPLWAPRPMGGTVAMALSLSPSTGQPSVSAVPLLPTLLTAALETHNPSHVRDILLLAVEAMPHVVAGGVSTMLGGLSLRGKTGCGVSSPYAASGTSTTRTSTVTTPRASGVGSLALSLADVEEGEAHGEAYTDSLEEVVDAGTGVGVGGAYSPVSVGDALDALIDVVAAAVSGNHLPQAPEMQMAQCVLLGIAHFYKAIEPERVSALIRERSTRSPLLLFRCALVLPALQVAASYLPSLANVLVQEETATYSERDRERDSGQEEVTVSESDPSERHTALPMCLYILTRCALLKGCLTLAKDLVLYGNKLDITDSERAVAQYVYGLLSGDYTPLTKVPVFPPTEEDALSLRYRTVYGPFPSLPRLAPLLWLSQKGGMLELSLIPDLLERYDLLGSHTLPLPYTAGSIPSMLSEIHQFSRLGGEGESGERGNVDDLDVQMGGKGKRLGEGDAYRHHPLHPSTSTKGESDRETASLLSAPLSALSALSDQLLDISMSHYLPMLMHMGENDTVVNFVHGRPTHLSALLKDLKAIEFFKNKT</sequence>
<evidence type="ECO:0000313" key="3">
    <source>
        <dbReference type="Proteomes" id="UP000265618"/>
    </source>
</evidence>
<dbReference type="Proteomes" id="UP000265618">
    <property type="component" value="Unassembled WGS sequence"/>
</dbReference>
<dbReference type="EMBL" id="BDIP01002195">
    <property type="protein sequence ID" value="GIQ85896.1"/>
    <property type="molecule type" value="Genomic_DNA"/>
</dbReference>
<name>A0A9K3D0L4_9EUKA</name>
<gene>
    <name evidence="2" type="ORF">KIPB_007642</name>
</gene>
<accession>A0A9K3D0L4</accession>
<feature type="region of interest" description="Disordered" evidence="1">
    <location>
        <begin position="322"/>
        <end position="344"/>
    </location>
</feature>
<evidence type="ECO:0000313" key="2">
    <source>
        <dbReference type="EMBL" id="GIQ85896.1"/>
    </source>
</evidence>
<reference evidence="2 3" key="1">
    <citation type="journal article" date="2018" name="PLoS ONE">
        <title>The draft genome of Kipferlia bialata reveals reductive genome evolution in fornicate parasites.</title>
        <authorList>
            <person name="Tanifuji G."/>
            <person name="Takabayashi S."/>
            <person name="Kume K."/>
            <person name="Takagi M."/>
            <person name="Nakayama T."/>
            <person name="Kamikawa R."/>
            <person name="Inagaki Y."/>
            <person name="Hashimoto T."/>
        </authorList>
    </citation>
    <scope>NUCLEOTIDE SEQUENCE [LARGE SCALE GENOMIC DNA]</scope>
    <source>
        <strain evidence="2">NY0173</strain>
    </source>
</reference>
<feature type="compositionally biased region" description="Basic and acidic residues" evidence="1">
    <location>
        <begin position="324"/>
        <end position="333"/>
    </location>
</feature>
<proteinExistence type="predicted"/>
<protein>
    <submittedName>
        <fullName evidence="2">Uncharacterized protein</fullName>
    </submittedName>
</protein>
<comment type="caution">
    <text evidence="2">The sequence shown here is derived from an EMBL/GenBank/DDBJ whole genome shotgun (WGS) entry which is preliminary data.</text>
</comment>
<keyword evidence="3" id="KW-1185">Reference proteome</keyword>
<organism evidence="2 3">
    <name type="scientific">Kipferlia bialata</name>
    <dbReference type="NCBI Taxonomy" id="797122"/>
    <lineage>
        <taxon>Eukaryota</taxon>
        <taxon>Metamonada</taxon>
        <taxon>Carpediemonas-like organisms</taxon>
        <taxon>Kipferlia</taxon>
    </lineage>
</organism>